<dbReference type="EMBL" id="JH603168">
    <property type="protein sequence ID" value="EIC23447.1"/>
    <property type="molecule type" value="Genomic_DNA"/>
</dbReference>
<proteinExistence type="predicted"/>
<sequence>MIAPAGSRQDSKGDATSVSRFLSDDCCRGRGRYPTSGIEHVTFITIIKRNAPFSTVSAETANLIVFSAAGVSH</sequence>
<dbReference type="Proteomes" id="UP000002964">
    <property type="component" value="Unassembled WGS sequence"/>
</dbReference>
<keyword evidence="2" id="KW-1185">Reference proteome</keyword>
<name>H8YYC1_9GAMM</name>
<organism evidence="1 2">
    <name type="scientific">Thiorhodovibrio frisius</name>
    <dbReference type="NCBI Taxonomy" id="631362"/>
    <lineage>
        <taxon>Bacteria</taxon>
        <taxon>Pseudomonadati</taxon>
        <taxon>Pseudomonadota</taxon>
        <taxon>Gammaproteobacteria</taxon>
        <taxon>Chromatiales</taxon>
        <taxon>Chromatiaceae</taxon>
        <taxon>Thiorhodovibrio</taxon>
    </lineage>
</organism>
<accession>H8YYC1</accession>
<dbReference type="STRING" id="631362.Thi970DRAFT_01113"/>
<evidence type="ECO:0000313" key="2">
    <source>
        <dbReference type="Proteomes" id="UP000002964"/>
    </source>
</evidence>
<protein>
    <submittedName>
        <fullName evidence="1">Uncharacterized protein</fullName>
    </submittedName>
</protein>
<reference evidence="2" key="1">
    <citation type="submission" date="2011-06" db="EMBL/GenBank/DDBJ databases">
        <authorList>
            <consortium name="US DOE Joint Genome Institute (JGI-PGF)"/>
            <person name="Lucas S."/>
            <person name="Han J."/>
            <person name="Lapidus A."/>
            <person name="Cheng J.-F."/>
            <person name="Goodwin L."/>
            <person name="Pitluck S."/>
            <person name="Peters L."/>
            <person name="Land M.L."/>
            <person name="Hauser L."/>
            <person name="Vogl K."/>
            <person name="Liu Z."/>
            <person name="Overmann J."/>
            <person name="Frigaard N.-U."/>
            <person name="Bryant D.A."/>
            <person name="Woyke T.J."/>
        </authorList>
    </citation>
    <scope>NUCLEOTIDE SEQUENCE [LARGE SCALE GENOMIC DNA]</scope>
    <source>
        <strain evidence="2">970</strain>
    </source>
</reference>
<gene>
    <name evidence="1" type="ORF">Thi970DRAFT_01113</name>
</gene>
<dbReference type="AlphaFoldDB" id="H8YYC1"/>
<evidence type="ECO:0000313" key="1">
    <source>
        <dbReference type="EMBL" id="EIC23447.1"/>
    </source>
</evidence>
<reference evidence="1 2" key="2">
    <citation type="submission" date="2011-11" db="EMBL/GenBank/DDBJ databases">
        <authorList>
            <consortium name="US DOE Joint Genome Institute"/>
            <person name="Lucas S."/>
            <person name="Han J."/>
            <person name="Lapidus A."/>
            <person name="Cheng J.-F."/>
            <person name="Goodwin L."/>
            <person name="Pitluck S."/>
            <person name="Peters L."/>
            <person name="Ovchinnikova G."/>
            <person name="Zhang X."/>
            <person name="Detter J.C."/>
            <person name="Han C."/>
            <person name="Tapia R."/>
            <person name="Land M."/>
            <person name="Hauser L."/>
            <person name="Kyrpides N."/>
            <person name="Ivanova N."/>
            <person name="Pagani I."/>
            <person name="Vogl K."/>
            <person name="Liu Z."/>
            <person name="Overmann J."/>
            <person name="Frigaard N.-U."/>
            <person name="Bryant D."/>
            <person name="Woyke T."/>
        </authorList>
    </citation>
    <scope>NUCLEOTIDE SEQUENCE [LARGE SCALE GENOMIC DNA]</scope>
    <source>
        <strain evidence="1 2">970</strain>
    </source>
</reference>
<dbReference type="HOGENOM" id="CLU_2703689_0_0_6"/>